<dbReference type="Pfam" id="PF13404">
    <property type="entry name" value="HTH_AsnC-type"/>
    <property type="match status" value="1"/>
</dbReference>
<dbReference type="InterPro" id="IPR036388">
    <property type="entry name" value="WH-like_DNA-bd_sf"/>
</dbReference>
<dbReference type="SUPFAM" id="SSF54909">
    <property type="entry name" value="Dimeric alpha+beta barrel"/>
    <property type="match status" value="1"/>
</dbReference>
<dbReference type="eggNOG" id="COG1522">
    <property type="taxonomic scope" value="Bacteria"/>
</dbReference>
<reference evidence="5 6" key="1">
    <citation type="journal article" date="2014" name="Antonie Van Leeuwenhoek">
        <title>Hyphomonas beringensis sp. nov. and Hyphomonas chukchiensis sp. nov., isolated from surface seawater of the Bering Sea and Chukchi Sea.</title>
        <authorList>
            <person name="Li C."/>
            <person name="Lai Q."/>
            <person name="Li G."/>
            <person name="Dong C."/>
            <person name="Wang J."/>
            <person name="Liao Y."/>
            <person name="Shao Z."/>
        </authorList>
    </citation>
    <scope>NUCLEOTIDE SEQUENCE [LARGE SCALE GENOMIC DNA]</scope>
    <source>
        <strain evidence="5 6">BH-BN04-4</strain>
    </source>
</reference>
<dbReference type="Gene3D" id="3.30.70.920">
    <property type="match status" value="1"/>
</dbReference>
<dbReference type="PROSITE" id="PS00519">
    <property type="entry name" value="HTH_ASNC_1"/>
    <property type="match status" value="1"/>
</dbReference>
<feature type="domain" description="HTH asnC-type" evidence="4">
    <location>
        <begin position="1"/>
        <end position="64"/>
    </location>
</feature>
<evidence type="ECO:0000313" key="6">
    <source>
        <dbReference type="Proteomes" id="UP000027190"/>
    </source>
</evidence>
<dbReference type="PROSITE" id="PS50956">
    <property type="entry name" value="HTH_ASNC_2"/>
    <property type="match status" value="1"/>
</dbReference>
<proteinExistence type="predicted"/>
<dbReference type="AlphaFoldDB" id="A0A062UGG9"/>
<dbReference type="InterPro" id="IPR019885">
    <property type="entry name" value="Tscrpt_reg_HTH_AsnC-type_CS"/>
</dbReference>
<dbReference type="InterPro" id="IPR019887">
    <property type="entry name" value="Tscrpt_reg_AsnC/Lrp_C"/>
</dbReference>
<dbReference type="InterPro" id="IPR019888">
    <property type="entry name" value="Tscrpt_reg_AsnC-like"/>
</dbReference>
<keyword evidence="2" id="KW-0238">DNA-binding</keyword>
<dbReference type="STRING" id="1280947.HY30_04490"/>
<dbReference type="InterPro" id="IPR036390">
    <property type="entry name" value="WH_DNA-bd_sf"/>
</dbReference>
<dbReference type="PANTHER" id="PTHR30154:SF34">
    <property type="entry name" value="TRANSCRIPTIONAL REGULATOR AZLB"/>
    <property type="match status" value="1"/>
</dbReference>
<dbReference type="GO" id="GO:0005829">
    <property type="term" value="C:cytosol"/>
    <property type="evidence" value="ECO:0007669"/>
    <property type="project" value="TreeGrafter"/>
</dbReference>
<evidence type="ECO:0000259" key="4">
    <source>
        <dbReference type="PROSITE" id="PS50956"/>
    </source>
</evidence>
<dbReference type="RefSeq" id="WP_051615317.1">
    <property type="nucleotide sequence ID" value="NZ_AWFG01000030.1"/>
</dbReference>
<accession>A0A062UGG9</accession>
<dbReference type="PANTHER" id="PTHR30154">
    <property type="entry name" value="LEUCINE-RESPONSIVE REGULATORY PROTEIN"/>
    <property type="match status" value="1"/>
</dbReference>
<organism evidence="5 6">
    <name type="scientific">Hyphomonas chukchiensis</name>
    <dbReference type="NCBI Taxonomy" id="1280947"/>
    <lineage>
        <taxon>Bacteria</taxon>
        <taxon>Pseudomonadati</taxon>
        <taxon>Pseudomonadota</taxon>
        <taxon>Alphaproteobacteria</taxon>
        <taxon>Hyphomonadales</taxon>
        <taxon>Hyphomonadaceae</taxon>
        <taxon>Hyphomonas</taxon>
    </lineage>
</organism>
<evidence type="ECO:0000256" key="3">
    <source>
        <dbReference type="ARBA" id="ARBA00023163"/>
    </source>
</evidence>
<evidence type="ECO:0000256" key="1">
    <source>
        <dbReference type="ARBA" id="ARBA00023015"/>
    </source>
</evidence>
<dbReference type="PRINTS" id="PR00033">
    <property type="entry name" value="HTHASNC"/>
</dbReference>
<keyword evidence="6" id="KW-1185">Reference proteome</keyword>
<dbReference type="PATRIC" id="fig|1280947.3.peg.2084"/>
<name>A0A062UGG9_9PROT</name>
<dbReference type="EMBL" id="AWFG01000030">
    <property type="protein sequence ID" value="KCZ57432.1"/>
    <property type="molecule type" value="Genomic_DNA"/>
</dbReference>
<evidence type="ECO:0000256" key="2">
    <source>
        <dbReference type="ARBA" id="ARBA00023125"/>
    </source>
</evidence>
<dbReference type="SUPFAM" id="SSF46785">
    <property type="entry name" value="Winged helix' DNA-binding domain"/>
    <property type="match status" value="1"/>
</dbReference>
<sequence length="159" mass="17573">MSKTDHLDEQILEILTKDARISNREVGRLLNVSDVTIGKRLKSMQRAGSIRLAALIDPAALGLNCAAFIRLKVVPAMAREIAAAASELKEVPFVALTGGTHNVVTLALVEDRHALAQLVHNHFRKWEGVHALETHEISSSPKHRLDVVRITEKARNKVR</sequence>
<dbReference type="InterPro" id="IPR000485">
    <property type="entry name" value="AsnC-type_HTH_dom"/>
</dbReference>
<dbReference type="Pfam" id="PF01037">
    <property type="entry name" value="AsnC_trans_reg"/>
    <property type="match status" value="1"/>
</dbReference>
<dbReference type="Gene3D" id="1.10.10.10">
    <property type="entry name" value="Winged helix-like DNA-binding domain superfamily/Winged helix DNA-binding domain"/>
    <property type="match status" value="1"/>
</dbReference>
<comment type="caution">
    <text evidence="5">The sequence shown here is derived from an EMBL/GenBank/DDBJ whole genome shotgun (WGS) entry which is preliminary data.</text>
</comment>
<dbReference type="Proteomes" id="UP000027190">
    <property type="component" value="Unassembled WGS sequence"/>
</dbReference>
<keyword evidence="1" id="KW-0805">Transcription regulation</keyword>
<evidence type="ECO:0000313" key="5">
    <source>
        <dbReference type="EMBL" id="KCZ57432.1"/>
    </source>
</evidence>
<dbReference type="SMART" id="SM00344">
    <property type="entry name" value="HTH_ASNC"/>
    <property type="match status" value="1"/>
</dbReference>
<gene>
    <name evidence="5" type="ORF">HY30_04490</name>
</gene>
<protein>
    <recommendedName>
        <fullName evidence="4">HTH asnC-type domain-containing protein</fullName>
    </recommendedName>
</protein>
<dbReference type="GO" id="GO:0043200">
    <property type="term" value="P:response to amino acid"/>
    <property type="evidence" value="ECO:0007669"/>
    <property type="project" value="TreeGrafter"/>
</dbReference>
<dbReference type="OrthoDB" id="9803143at2"/>
<dbReference type="InterPro" id="IPR011008">
    <property type="entry name" value="Dimeric_a/b-barrel"/>
</dbReference>
<keyword evidence="3" id="KW-0804">Transcription</keyword>
<dbReference type="GO" id="GO:0043565">
    <property type="term" value="F:sequence-specific DNA binding"/>
    <property type="evidence" value="ECO:0007669"/>
    <property type="project" value="InterPro"/>
</dbReference>